<dbReference type="InterPro" id="IPR000515">
    <property type="entry name" value="MetI-like"/>
</dbReference>
<organism evidence="9 10">
    <name type="scientific">Paenibacillus borealis</name>
    <dbReference type="NCBI Taxonomy" id="160799"/>
    <lineage>
        <taxon>Bacteria</taxon>
        <taxon>Bacillati</taxon>
        <taxon>Bacillota</taxon>
        <taxon>Bacilli</taxon>
        <taxon>Bacillales</taxon>
        <taxon>Paenibacillaceae</taxon>
        <taxon>Paenibacillus</taxon>
    </lineage>
</organism>
<feature type="domain" description="ABC transmembrane type-1" evidence="8">
    <location>
        <begin position="74"/>
        <end position="271"/>
    </location>
</feature>
<evidence type="ECO:0000313" key="9">
    <source>
        <dbReference type="EMBL" id="AIQ57887.1"/>
    </source>
</evidence>
<dbReference type="Gene3D" id="1.10.3720.10">
    <property type="entry name" value="MetI-like"/>
    <property type="match status" value="1"/>
</dbReference>
<dbReference type="RefSeq" id="WP_042212270.1">
    <property type="nucleotide sequence ID" value="NZ_CP009285.1"/>
</dbReference>
<dbReference type="GO" id="GO:0055085">
    <property type="term" value="P:transmembrane transport"/>
    <property type="evidence" value="ECO:0007669"/>
    <property type="project" value="InterPro"/>
</dbReference>
<dbReference type="GO" id="GO:0005886">
    <property type="term" value="C:plasma membrane"/>
    <property type="evidence" value="ECO:0007669"/>
    <property type="project" value="UniProtKB-SubCell"/>
</dbReference>
<dbReference type="InterPro" id="IPR035906">
    <property type="entry name" value="MetI-like_sf"/>
</dbReference>
<evidence type="ECO:0000256" key="7">
    <source>
        <dbReference type="RuleBase" id="RU363032"/>
    </source>
</evidence>
<feature type="transmembrane region" description="Helical" evidence="7">
    <location>
        <begin position="70"/>
        <end position="99"/>
    </location>
</feature>
<dbReference type="KEGG" id="pbd:PBOR_13820"/>
<dbReference type="PANTHER" id="PTHR43744">
    <property type="entry name" value="ABC TRANSPORTER PERMEASE PROTEIN MG189-RELATED-RELATED"/>
    <property type="match status" value="1"/>
</dbReference>
<dbReference type="SUPFAM" id="SSF161098">
    <property type="entry name" value="MetI-like"/>
    <property type="match status" value="1"/>
</dbReference>
<reference evidence="9" key="1">
    <citation type="submission" date="2014-08" db="EMBL/GenBank/DDBJ databases">
        <title>Comparative genomics of the Paenibacillus odorifer group.</title>
        <authorList>
            <person name="den Bakker H.C."/>
            <person name="Tsai Y.-C.Y.-C."/>
            <person name="Martin N."/>
            <person name="Korlach J."/>
            <person name="Wiedmann M."/>
        </authorList>
    </citation>
    <scope>NUCLEOTIDE SEQUENCE [LARGE SCALE GENOMIC DNA]</scope>
    <source>
        <strain evidence="9">DSM 13188</strain>
    </source>
</reference>
<dbReference type="PANTHER" id="PTHR43744:SF9">
    <property type="entry name" value="POLYGALACTURONAN_RHAMNOGALACTURONAN TRANSPORT SYSTEM PERMEASE PROTEIN YTCP"/>
    <property type="match status" value="1"/>
</dbReference>
<proteinExistence type="inferred from homology"/>
<dbReference type="AlphaFoldDB" id="A0A089LAT5"/>
<feature type="transmembrane region" description="Helical" evidence="7">
    <location>
        <begin position="257"/>
        <end position="274"/>
    </location>
</feature>
<feature type="transmembrane region" description="Helical" evidence="7">
    <location>
        <begin position="111"/>
        <end position="133"/>
    </location>
</feature>
<accession>A0A089LAT5</accession>
<comment type="subcellular location">
    <subcellularLocation>
        <location evidence="1 7">Cell membrane</location>
        <topology evidence="1 7">Multi-pass membrane protein</topology>
    </subcellularLocation>
</comment>
<dbReference type="CDD" id="cd06261">
    <property type="entry name" value="TM_PBP2"/>
    <property type="match status" value="1"/>
</dbReference>
<feature type="transmembrane region" description="Helical" evidence="7">
    <location>
        <begin position="181"/>
        <end position="206"/>
    </location>
</feature>
<dbReference type="HOGENOM" id="CLU_016047_1_0_9"/>
<evidence type="ECO:0000256" key="2">
    <source>
        <dbReference type="ARBA" id="ARBA00022448"/>
    </source>
</evidence>
<evidence type="ECO:0000259" key="8">
    <source>
        <dbReference type="PROSITE" id="PS50928"/>
    </source>
</evidence>
<keyword evidence="3" id="KW-1003">Cell membrane</keyword>
<evidence type="ECO:0000256" key="4">
    <source>
        <dbReference type="ARBA" id="ARBA00022692"/>
    </source>
</evidence>
<evidence type="ECO:0000256" key="6">
    <source>
        <dbReference type="ARBA" id="ARBA00023136"/>
    </source>
</evidence>
<keyword evidence="10" id="KW-1185">Reference proteome</keyword>
<dbReference type="Proteomes" id="UP000029518">
    <property type="component" value="Chromosome"/>
</dbReference>
<dbReference type="PROSITE" id="PS50928">
    <property type="entry name" value="ABC_TM1"/>
    <property type="match status" value="1"/>
</dbReference>
<keyword evidence="4 7" id="KW-0812">Transmembrane</keyword>
<keyword evidence="2 7" id="KW-0813">Transport</keyword>
<feature type="transmembrane region" description="Helical" evidence="7">
    <location>
        <begin position="139"/>
        <end position="160"/>
    </location>
</feature>
<keyword evidence="5 7" id="KW-1133">Transmembrane helix</keyword>
<gene>
    <name evidence="9" type="ORF">PBOR_13820</name>
</gene>
<keyword evidence="6 7" id="KW-0472">Membrane</keyword>
<name>A0A089LAT5_PAEBO</name>
<dbReference type="OrthoDB" id="9810086at2"/>
<evidence type="ECO:0000256" key="1">
    <source>
        <dbReference type="ARBA" id="ARBA00004651"/>
    </source>
</evidence>
<evidence type="ECO:0000313" key="10">
    <source>
        <dbReference type="Proteomes" id="UP000029518"/>
    </source>
</evidence>
<comment type="similarity">
    <text evidence="7">Belongs to the binding-protein-dependent transport system permease family.</text>
</comment>
<evidence type="ECO:0000256" key="5">
    <source>
        <dbReference type="ARBA" id="ARBA00022989"/>
    </source>
</evidence>
<evidence type="ECO:0000256" key="3">
    <source>
        <dbReference type="ARBA" id="ARBA00022475"/>
    </source>
</evidence>
<dbReference type="Pfam" id="PF00528">
    <property type="entry name" value="BPD_transp_1"/>
    <property type="match status" value="1"/>
</dbReference>
<dbReference type="EMBL" id="CP009285">
    <property type="protein sequence ID" value="AIQ57887.1"/>
    <property type="molecule type" value="Genomic_DNA"/>
</dbReference>
<sequence>MYHKSKGYKIFSFFNYIFLILIALTCLLPLLHLLAQSFSSKAAVNGDLVSFWPVDFNTESYAKTFNNSNFTGSMLISVIRTVLGTLISMFVITTAGYALSKDFRGRNALMWIFVFTMLFSGGLIPSYILVSSLGLKNTIWALVLPGAFGAYNMILLMNFFKTIPKALEEAAFIDGASFFGIFWRIYLPLSLPGLATVGLFIMVGHWNSWFDGILYMSDTTQYPLASFLQTIVVQGSAQNMALSPSEAAVMSEQSIKAAQIFISTLPIILVYPFLQRFFVKGIVLGAVKE</sequence>
<protein>
    <submittedName>
        <fullName evidence="9">ABC transporter permease</fullName>
    </submittedName>
</protein>